<dbReference type="GO" id="GO:0012505">
    <property type="term" value="C:endomembrane system"/>
    <property type="evidence" value="ECO:0007669"/>
    <property type="project" value="UniProtKB-SubCell"/>
</dbReference>
<keyword evidence="2" id="KW-0812">Transmembrane</keyword>
<dbReference type="EMBL" id="PVNL01000138">
    <property type="protein sequence ID" value="PRP95081.1"/>
    <property type="molecule type" value="Genomic_DNA"/>
</dbReference>
<evidence type="ECO:0000256" key="3">
    <source>
        <dbReference type="ARBA" id="ARBA00022989"/>
    </source>
</evidence>
<dbReference type="Pfam" id="PF06803">
    <property type="entry name" value="DUF1232"/>
    <property type="match status" value="1"/>
</dbReference>
<evidence type="ECO:0000259" key="5">
    <source>
        <dbReference type="Pfam" id="PF06803"/>
    </source>
</evidence>
<dbReference type="InterPro" id="IPR010652">
    <property type="entry name" value="DUF1232"/>
</dbReference>
<name>A0A2S9XQW6_9BACT</name>
<proteinExistence type="predicted"/>
<dbReference type="OrthoDB" id="9813247at2"/>
<keyword evidence="4" id="KW-0472">Membrane</keyword>
<accession>A0A2S9XQW6</accession>
<dbReference type="Proteomes" id="UP000238823">
    <property type="component" value="Unassembled WGS sequence"/>
</dbReference>
<dbReference type="RefSeq" id="WP_106094168.1">
    <property type="nucleotide sequence ID" value="NZ_PVNL01000138.1"/>
</dbReference>
<comment type="subcellular location">
    <subcellularLocation>
        <location evidence="1">Endomembrane system</location>
        <topology evidence="1">Multi-pass membrane protein</topology>
    </subcellularLocation>
</comment>
<gene>
    <name evidence="6" type="ORF">ENSA7_73950</name>
</gene>
<evidence type="ECO:0000313" key="6">
    <source>
        <dbReference type="EMBL" id="PRP95081.1"/>
    </source>
</evidence>
<organism evidence="6 7">
    <name type="scientific">Enhygromyxa salina</name>
    <dbReference type="NCBI Taxonomy" id="215803"/>
    <lineage>
        <taxon>Bacteria</taxon>
        <taxon>Pseudomonadati</taxon>
        <taxon>Myxococcota</taxon>
        <taxon>Polyangia</taxon>
        <taxon>Nannocystales</taxon>
        <taxon>Nannocystaceae</taxon>
        <taxon>Enhygromyxa</taxon>
    </lineage>
</organism>
<keyword evidence="3" id="KW-1133">Transmembrane helix</keyword>
<sequence length="140" mass="15671">MSFEAPDFRAEIRRFVHGYAGAHQDAILRAGDVFDFYARLLIDPRVSGNARVHVACVLAYFVVPDDVLPEAELGPYGLLDDLYLAAHVYKMLRRQLPRDVLADAWAEDDPLEQVMDVVYAESRAALGKLRKDVLRVAGLA</sequence>
<reference evidence="6 7" key="1">
    <citation type="submission" date="2018-03" db="EMBL/GenBank/DDBJ databases">
        <title>Draft Genome Sequences of the Obligatory Marine Myxobacteria Enhygromyxa salina SWB007.</title>
        <authorList>
            <person name="Poehlein A."/>
            <person name="Moghaddam J.A."/>
            <person name="Harms H."/>
            <person name="Alanjari M."/>
            <person name="Koenig G.M."/>
            <person name="Daniel R."/>
            <person name="Schaeberle T.F."/>
        </authorList>
    </citation>
    <scope>NUCLEOTIDE SEQUENCE [LARGE SCALE GENOMIC DNA]</scope>
    <source>
        <strain evidence="6 7">SWB007</strain>
    </source>
</reference>
<evidence type="ECO:0000256" key="2">
    <source>
        <dbReference type="ARBA" id="ARBA00022692"/>
    </source>
</evidence>
<evidence type="ECO:0000256" key="4">
    <source>
        <dbReference type="ARBA" id="ARBA00023136"/>
    </source>
</evidence>
<protein>
    <recommendedName>
        <fullName evidence="5">DUF1232 domain-containing protein</fullName>
    </recommendedName>
</protein>
<evidence type="ECO:0000313" key="7">
    <source>
        <dbReference type="Proteomes" id="UP000238823"/>
    </source>
</evidence>
<feature type="domain" description="DUF1232" evidence="5">
    <location>
        <begin position="51"/>
        <end position="85"/>
    </location>
</feature>
<dbReference type="AlphaFoldDB" id="A0A2S9XQW6"/>
<comment type="caution">
    <text evidence="6">The sequence shown here is derived from an EMBL/GenBank/DDBJ whole genome shotgun (WGS) entry which is preliminary data.</text>
</comment>
<evidence type="ECO:0000256" key="1">
    <source>
        <dbReference type="ARBA" id="ARBA00004127"/>
    </source>
</evidence>